<dbReference type="NCBIfam" id="NF033543">
    <property type="entry name" value="transpos_IS256"/>
    <property type="match status" value="1"/>
</dbReference>
<reference evidence="7 8" key="1">
    <citation type="submission" date="2011-11" db="EMBL/GenBank/DDBJ databases">
        <authorList>
            <consortium name="Tuberculosis Structural Genomics Consortium"/>
            <person name="Ioerger T.R."/>
        </authorList>
    </citation>
    <scope>NUCLEOTIDE SEQUENCE [LARGE SCALE GENOMIC DNA]</scope>
    <source>
        <strain evidence="8">ATCC 19527 / DSM 44167 / CIP 105390 / JCM 6362 / NCTC 10409 / 316</strain>
    </source>
</reference>
<proteinExistence type="inferred from homology"/>
<dbReference type="PANTHER" id="PTHR33217">
    <property type="entry name" value="TRANSPOSASE FOR INSERTION SEQUENCE ELEMENT IS1081"/>
    <property type="match status" value="1"/>
</dbReference>
<evidence type="ECO:0000313" key="7">
    <source>
        <dbReference type="EMBL" id="EHI13589.1"/>
    </source>
</evidence>
<keyword evidence="8" id="KW-1185">Reference proteome</keyword>
<feature type="region of interest" description="Disordered" evidence="6">
    <location>
        <begin position="73"/>
        <end position="93"/>
    </location>
</feature>
<evidence type="ECO:0000256" key="6">
    <source>
        <dbReference type="SAM" id="MobiDB-lite"/>
    </source>
</evidence>
<comment type="caution">
    <text evidence="7">The sequence shown here is derived from an EMBL/GenBank/DDBJ whole genome shotgun (WGS) entry which is preliminary data.</text>
</comment>
<evidence type="ECO:0000256" key="1">
    <source>
        <dbReference type="ARBA" id="ARBA00002190"/>
    </source>
</evidence>
<protein>
    <submittedName>
        <fullName evidence="7">Transposase, mutator family protein</fullName>
    </submittedName>
</protein>
<dbReference type="Proteomes" id="UP000004915">
    <property type="component" value="Unassembled WGS sequence"/>
</dbReference>
<evidence type="ECO:0000256" key="4">
    <source>
        <dbReference type="ARBA" id="ARBA00023125"/>
    </source>
</evidence>
<dbReference type="PANTHER" id="PTHR33217:SF8">
    <property type="entry name" value="MUTATOR FAMILY TRANSPOSASE"/>
    <property type="match status" value="1"/>
</dbReference>
<feature type="non-terminal residue" evidence="7">
    <location>
        <position position="1"/>
    </location>
</feature>
<evidence type="ECO:0000256" key="2">
    <source>
        <dbReference type="ARBA" id="ARBA00010961"/>
    </source>
</evidence>
<dbReference type="GO" id="GO:0006313">
    <property type="term" value="P:DNA transposition"/>
    <property type="evidence" value="ECO:0007669"/>
    <property type="project" value="InterPro"/>
</dbReference>
<evidence type="ECO:0000256" key="5">
    <source>
        <dbReference type="ARBA" id="ARBA00023172"/>
    </source>
</evidence>
<dbReference type="PROSITE" id="PS01007">
    <property type="entry name" value="TRANSPOSASE_MUTATOR"/>
    <property type="match status" value="1"/>
</dbReference>
<dbReference type="eggNOG" id="COG3328">
    <property type="taxonomic scope" value="Bacteria"/>
</dbReference>
<comment type="similarity">
    <text evidence="2">Belongs to the transposase mutator family.</text>
</comment>
<gene>
    <name evidence="7" type="ORF">KEK_06997</name>
</gene>
<accession>G7CEI3</accession>
<organism evidence="7 8">
    <name type="scientific">Mycolicibacterium thermoresistibile (strain ATCC 19527 / DSM 44167 / CIP 105390 / JCM 6362 / NCTC 10409 / 316)</name>
    <name type="common">Mycobacterium thermoresistibile</name>
    <dbReference type="NCBI Taxonomy" id="1078020"/>
    <lineage>
        <taxon>Bacteria</taxon>
        <taxon>Bacillati</taxon>
        <taxon>Actinomycetota</taxon>
        <taxon>Actinomycetes</taxon>
        <taxon>Mycobacteriales</taxon>
        <taxon>Mycobacteriaceae</taxon>
        <taxon>Mycolicibacterium</taxon>
    </lineage>
</organism>
<name>G7CEI3_MYCT3</name>
<sequence length="454" mass="49963">DTQQEMTMTDEKGTSSTTGNELVAQLQASGALDELFAKIDSGEVEITGSDGLLPALLKTTLERGLQAELTGHLGYEKGEPAPAKRPNARNGTTSKTIESEVGSFTIDVPRDRAGTFTPRLIRKGQRRLDGLDDMIISLYAGGMTVREIEHHLATTIGVELSAGTISAITDAVADAVLQWQNRPLEEFYPVIYLDAIRIKVRQDHRVVGRSAYIAVGVDLEGIKHVLGIWVQDTEGASFWAHVCADLANRGVRDVLIVCCDGLAGLPEAIEATWPDSMVQTCVVHLIRASMRFVSYGDRKKVAAELKKIYTAPNEETALAALAEFEASAWGAKYPQTVATWTAAWERFTPFLQFPPMLRRVIYTTNSIESLNFQLRKVTKNRGHFPSTESAVKLLWLAICNIEDRRARERAAEKGKPAGQRRASGRLVEGQVTTNWKQALAQLAAAYPDRINPYL</sequence>
<evidence type="ECO:0000313" key="8">
    <source>
        <dbReference type="Proteomes" id="UP000004915"/>
    </source>
</evidence>
<dbReference type="EMBL" id="AGVE01000039">
    <property type="protein sequence ID" value="EHI13589.1"/>
    <property type="molecule type" value="Genomic_DNA"/>
</dbReference>
<comment type="function">
    <text evidence="1">Required for the transposition of the insertion element.</text>
</comment>
<keyword evidence="5" id="KW-0233">DNA recombination</keyword>
<keyword evidence="3" id="KW-0815">Transposition</keyword>
<dbReference type="GO" id="GO:0004803">
    <property type="term" value="F:transposase activity"/>
    <property type="evidence" value="ECO:0007669"/>
    <property type="project" value="InterPro"/>
</dbReference>
<keyword evidence="4" id="KW-0238">DNA-binding</keyword>
<dbReference type="Pfam" id="PF00872">
    <property type="entry name" value="Transposase_mut"/>
    <property type="match status" value="1"/>
</dbReference>
<dbReference type="GO" id="GO:0003677">
    <property type="term" value="F:DNA binding"/>
    <property type="evidence" value="ECO:0007669"/>
    <property type="project" value="UniProtKB-KW"/>
</dbReference>
<dbReference type="PATRIC" id="fig|1078020.3.peg.1376"/>
<dbReference type="InterPro" id="IPR001207">
    <property type="entry name" value="Transposase_mutator"/>
</dbReference>
<evidence type="ECO:0000256" key="3">
    <source>
        <dbReference type="ARBA" id="ARBA00022578"/>
    </source>
</evidence>
<dbReference type="AlphaFoldDB" id="G7CEI3"/>